<proteinExistence type="predicted"/>
<comment type="caution">
    <text evidence="1">The sequence shown here is derived from an EMBL/GenBank/DDBJ whole genome shotgun (WGS) entry which is preliminary data.</text>
</comment>
<reference evidence="1 2" key="1">
    <citation type="journal article" date="2018" name="Aquat. Microb. Ecol.">
        <title>Gammaproteobacterial methanotrophs dominate.</title>
        <authorList>
            <person name="Rissanen A.J."/>
            <person name="Saarenheimo J."/>
            <person name="Tiirola M."/>
            <person name="Peura S."/>
            <person name="Aalto S.L."/>
            <person name="Karvinen A."/>
            <person name="Nykanen H."/>
        </authorList>
    </citation>
    <scope>NUCLEOTIDE SEQUENCE [LARGE SCALE GENOMIC DNA]</scope>
    <source>
        <strain evidence="1">AMbin10</strain>
    </source>
</reference>
<dbReference type="EMBL" id="QJPH01000268">
    <property type="protein sequence ID" value="PZN81536.1"/>
    <property type="molecule type" value="Genomic_DNA"/>
</dbReference>
<dbReference type="Proteomes" id="UP000249396">
    <property type="component" value="Unassembled WGS sequence"/>
</dbReference>
<evidence type="ECO:0000313" key="2">
    <source>
        <dbReference type="Proteomes" id="UP000249396"/>
    </source>
</evidence>
<dbReference type="AlphaFoldDB" id="A0A2W4RFD3"/>
<sequence>MNASLSKNIEYKSVTILPTFEKVHALLADIHLYLFGSEGNLIMEQAVRRGKATLFATEDEWRNGRIVLAPQLDDFVDKPLTLEAARGHLVFEAVLGYENTQSSYELPPVPEDVWRWWLVHSLWESVGGTLKKKSRLSIW</sequence>
<evidence type="ECO:0000313" key="1">
    <source>
        <dbReference type="EMBL" id="PZN81536.1"/>
    </source>
</evidence>
<protein>
    <submittedName>
        <fullName evidence="1">Uncharacterized protein</fullName>
    </submittedName>
</protein>
<accession>A0A2W4RFD3</accession>
<name>A0A2W4RFD3_9GAMM</name>
<organism evidence="1 2">
    <name type="scientific">Candidatus Methylumidiphilus alinenensis</name>
    <dbReference type="NCBI Taxonomy" id="2202197"/>
    <lineage>
        <taxon>Bacteria</taxon>
        <taxon>Pseudomonadati</taxon>
        <taxon>Pseudomonadota</taxon>
        <taxon>Gammaproteobacteria</taxon>
        <taxon>Methylococcales</taxon>
        <taxon>Candidatus Methylumidiphilus</taxon>
    </lineage>
</organism>
<gene>
    <name evidence="1" type="ORF">DM484_08445</name>
</gene>